<keyword evidence="6" id="KW-0808">Transferase</keyword>
<evidence type="ECO:0000313" key="14">
    <source>
        <dbReference type="Proteomes" id="UP000324595"/>
    </source>
</evidence>
<evidence type="ECO:0000256" key="7">
    <source>
        <dbReference type="ARBA" id="ARBA00022741"/>
    </source>
</evidence>
<evidence type="ECO:0000256" key="11">
    <source>
        <dbReference type="ARBA" id="ARBA00023136"/>
    </source>
</evidence>
<dbReference type="OrthoDB" id="9766459at2"/>
<evidence type="ECO:0000256" key="6">
    <source>
        <dbReference type="ARBA" id="ARBA00022679"/>
    </source>
</evidence>
<evidence type="ECO:0000256" key="9">
    <source>
        <dbReference type="ARBA" id="ARBA00022840"/>
    </source>
</evidence>
<organism evidence="13 14">
    <name type="scientific">Fodinibius salinus</name>
    <dbReference type="NCBI Taxonomy" id="860790"/>
    <lineage>
        <taxon>Bacteria</taxon>
        <taxon>Pseudomonadati</taxon>
        <taxon>Balneolota</taxon>
        <taxon>Balneolia</taxon>
        <taxon>Balneolales</taxon>
        <taxon>Balneolaceae</taxon>
        <taxon>Fodinibius</taxon>
    </lineage>
</organism>
<comment type="subcellular location">
    <subcellularLocation>
        <location evidence="2">Cell membrane</location>
    </subcellularLocation>
</comment>
<dbReference type="Pfam" id="PF00512">
    <property type="entry name" value="HisKA"/>
    <property type="match status" value="1"/>
</dbReference>
<keyword evidence="9" id="KW-0067">ATP-binding</keyword>
<keyword evidence="14" id="KW-1185">Reference proteome</keyword>
<sequence length="359" mass="40401">MSPVKNQIPCGYLEFNDEGTLTQVNNRLCSILGYNNKQLANNHIETILSSGAEIFYQTHLFPMLKMEKQANEIYLTLQSKEGKHIPVLINADRTVENNEAINRCIVVQMERRSEYEDRILYDKMKAQKKSDKKEKLLSMMSHELRSPLNAILGMVDLLSEEINGEAQSDERKYLGLIKNAGKDLARLADDILNFAKLESGYFEVNKEVVLLEEVLMNSVMMTMPDADDKGIELIRSEKTELKLLADKDRLKQVIINLLTNAVKYTEQGGKVTLSTDKEEQFAKIQVKDTGIGIPSDKIDHIFQPFNQMDNNNSGSSESGFGLGLPISKKLVNFMEGELTVSSKEGEGSIFSVKIPLAEN</sequence>
<evidence type="ECO:0000256" key="3">
    <source>
        <dbReference type="ARBA" id="ARBA00012438"/>
    </source>
</evidence>
<dbReference type="GO" id="GO:0005524">
    <property type="term" value="F:ATP binding"/>
    <property type="evidence" value="ECO:0007669"/>
    <property type="project" value="UniProtKB-KW"/>
</dbReference>
<dbReference type="CDD" id="cd00130">
    <property type="entry name" value="PAS"/>
    <property type="match status" value="1"/>
</dbReference>
<dbReference type="InterPro" id="IPR000014">
    <property type="entry name" value="PAS"/>
</dbReference>
<dbReference type="CDD" id="cd16922">
    <property type="entry name" value="HATPase_EvgS-ArcB-TorS-like"/>
    <property type="match status" value="1"/>
</dbReference>
<evidence type="ECO:0000256" key="10">
    <source>
        <dbReference type="ARBA" id="ARBA00023012"/>
    </source>
</evidence>
<dbReference type="SUPFAM" id="SSF47384">
    <property type="entry name" value="Homodimeric domain of signal transducing histidine kinase"/>
    <property type="match status" value="1"/>
</dbReference>
<gene>
    <name evidence="13" type="ORF">LX73_1323</name>
</gene>
<evidence type="ECO:0000313" key="13">
    <source>
        <dbReference type="EMBL" id="TYP93617.1"/>
    </source>
</evidence>
<dbReference type="PANTHER" id="PTHR43711">
    <property type="entry name" value="TWO-COMPONENT HISTIDINE KINASE"/>
    <property type="match status" value="1"/>
</dbReference>
<dbReference type="PANTHER" id="PTHR43711:SF31">
    <property type="entry name" value="HISTIDINE KINASE"/>
    <property type="match status" value="1"/>
</dbReference>
<dbReference type="InterPro" id="IPR036097">
    <property type="entry name" value="HisK_dim/P_sf"/>
</dbReference>
<dbReference type="CDD" id="cd00082">
    <property type="entry name" value="HisKA"/>
    <property type="match status" value="1"/>
</dbReference>
<keyword evidence="7" id="KW-0547">Nucleotide-binding</keyword>
<dbReference type="GO" id="GO:0005886">
    <property type="term" value="C:plasma membrane"/>
    <property type="evidence" value="ECO:0007669"/>
    <property type="project" value="UniProtKB-SubCell"/>
</dbReference>
<keyword evidence="10" id="KW-0902">Two-component regulatory system</keyword>
<protein>
    <recommendedName>
        <fullName evidence="3">histidine kinase</fullName>
        <ecNumber evidence="3">2.7.13.3</ecNumber>
    </recommendedName>
</protein>
<dbReference type="FunFam" id="3.30.565.10:FF:000023">
    <property type="entry name" value="PAS domain-containing sensor histidine kinase"/>
    <property type="match status" value="1"/>
</dbReference>
<reference evidence="13 14" key="1">
    <citation type="submission" date="2019-07" db="EMBL/GenBank/DDBJ databases">
        <title>Genomic Encyclopedia of Archaeal and Bacterial Type Strains, Phase II (KMG-II): from individual species to whole genera.</title>
        <authorList>
            <person name="Goeker M."/>
        </authorList>
    </citation>
    <scope>NUCLEOTIDE SEQUENCE [LARGE SCALE GENOMIC DNA]</scope>
    <source>
        <strain evidence="13 14">DSM 21935</strain>
    </source>
</reference>
<dbReference type="InterPro" id="IPR003594">
    <property type="entry name" value="HATPase_dom"/>
</dbReference>
<keyword evidence="11" id="KW-0472">Membrane</keyword>
<dbReference type="InterPro" id="IPR050736">
    <property type="entry name" value="Sensor_HK_Regulatory"/>
</dbReference>
<evidence type="ECO:0000256" key="5">
    <source>
        <dbReference type="ARBA" id="ARBA00022553"/>
    </source>
</evidence>
<dbReference type="Pfam" id="PF13426">
    <property type="entry name" value="PAS_9"/>
    <property type="match status" value="1"/>
</dbReference>
<dbReference type="SUPFAM" id="SSF55785">
    <property type="entry name" value="PYP-like sensor domain (PAS domain)"/>
    <property type="match status" value="1"/>
</dbReference>
<evidence type="ECO:0000259" key="12">
    <source>
        <dbReference type="PROSITE" id="PS50109"/>
    </source>
</evidence>
<dbReference type="Pfam" id="PF02518">
    <property type="entry name" value="HATPase_c"/>
    <property type="match status" value="1"/>
</dbReference>
<dbReference type="Gene3D" id="1.10.287.130">
    <property type="match status" value="1"/>
</dbReference>
<dbReference type="PROSITE" id="PS50109">
    <property type="entry name" value="HIS_KIN"/>
    <property type="match status" value="1"/>
</dbReference>
<name>A0A5D3YLP1_9BACT</name>
<keyword evidence="4" id="KW-1003">Cell membrane</keyword>
<dbReference type="EC" id="2.7.13.3" evidence="3"/>
<dbReference type="InterPro" id="IPR003661">
    <property type="entry name" value="HisK_dim/P_dom"/>
</dbReference>
<dbReference type="Gene3D" id="3.30.565.10">
    <property type="entry name" value="Histidine kinase-like ATPase, C-terminal domain"/>
    <property type="match status" value="1"/>
</dbReference>
<dbReference type="InterPro" id="IPR004358">
    <property type="entry name" value="Sig_transdc_His_kin-like_C"/>
</dbReference>
<dbReference type="Proteomes" id="UP000324595">
    <property type="component" value="Unassembled WGS sequence"/>
</dbReference>
<comment type="caution">
    <text evidence="13">The sequence shown here is derived from an EMBL/GenBank/DDBJ whole genome shotgun (WGS) entry which is preliminary data.</text>
</comment>
<dbReference type="SMART" id="SM00387">
    <property type="entry name" value="HATPase_c"/>
    <property type="match status" value="1"/>
</dbReference>
<evidence type="ECO:0000256" key="2">
    <source>
        <dbReference type="ARBA" id="ARBA00004236"/>
    </source>
</evidence>
<feature type="domain" description="Histidine kinase" evidence="12">
    <location>
        <begin position="139"/>
        <end position="358"/>
    </location>
</feature>
<dbReference type="Gene3D" id="3.30.450.20">
    <property type="entry name" value="PAS domain"/>
    <property type="match status" value="1"/>
</dbReference>
<dbReference type="InterPro" id="IPR035965">
    <property type="entry name" value="PAS-like_dom_sf"/>
</dbReference>
<evidence type="ECO:0000256" key="8">
    <source>
        <dbReference type="ARBA" id="ARBA00022777"/>
    </source>
</evidence>
<dbReference type="InterPro" id="IPR036890">
    <property type="entry name" value="HATPase_C_sf"/>
</dbReference>
<dbReference type="RefSeq" id="WP_148898676.1">
    <property type="nucleotide sequence ID" value="NZ_VNHY01000002.1"/>
</dbReference>
<accession>A0A5D3YLP1</accession>
<dbReference type="SMART" id="SM00388">
    <property type="entry name" value="HisKA"/>
    <property type="match status" value="1"/>
</dbReference>
<proteinExistence type="predicted"/>
<evidence type="ECO:0000256" key="4">
    <source>
        <dbReference type="ARBA" id="ARBA00022475"/>
    </source>
</evidence>
<comment type="catalytic activity">
    <reaction evidence="1">
        <text>ATP + protein L-histidine = ADP + protein N-phospho-L-histidine.</text>
        <dbReference type="EC" id="2.7.13.3"/>
    </reaction>
</comment>
<dbReference type="GO" id="GO:0000155">
    <property type="term" value="F:phosphorelay sensor kinase activity"/>
    <property type="evidence" value="ECO:0007669"/>
    <property type="project" value="InterPro"/>
</dbReference>
<dbReference type="InterPro" id="IPR005467">
    <property type="entry name" value="His_kinase_dom"/>
</dbReference>
<keyword evidence="5" id="KW-0597">Phosphoprotein</keyword>
<keyword evidence="8" id="KW-0418">Kinase</keyword>
<dbReference type="EMBL" id="VNHY01000002">
    <property type="protein sequence ID" value="TYP93617.1"/>
    <property type="molecule type" value="Genomic_DNA"/>
</dbReference>
<dbReference type="AlphaFoldDB" id="A0A5D3YLP1"/>
<dbReference type="PRINTS" id="PR00344">
    <property type="entry name" value="BCTRLSENSOR"/>
</dbReference>
<evidence type="ECO:0000256" key="1">
    <source>
        <dbReference type="ARBA" id="ARBA00000085"/>
    </source>
</evidence>
<dbReference type="SUPFAM" id="SSF55874">
    <property type="entry name" value="ATPase domain of HSP90 chaperone/DNA topoisomerase II/histidine kinase"/>
    <property type="match status" value="1"/>
</dbReference>
<dbReference type="NCBIfam" id="TIGR00229">
    <property type="entry name" value="sensory_box"/>
    <property type="match status" value="1"/>
</dbReference>